<dbReference type="Proteomes" id="UP000190423">
    <property type="component" value="Unassembled WGS sequence"/>
</dbReference>
<protein>
    <recommendedName>
        <fullName evidence="6">Flagellar hook-associated protein 2</fullName>
        <shortName evidence="6">HAP2</shortName>
    </recommendedName>
    <alternativeName>
        <fullName evidence="6">Flagellar cap protein</fullName>
    </alternativeName>
</protein>
<comment type="subunit">
    <text evidence="3 6">Homopentamer.</text>
</comment>
<dbReference type="Pfam" id="PF02465">
    <property type="entry name" value="FliD_N"/>
    <property type="match status" value="1"/>
</dbReference>
<dbReference type="Pfam" id="PF07195">
    <property type="entry name" value="FliD_C"/>
    <property type="match status" value="1"/>
</dbReference>
<feature type="coiled-coil region" evidence="6">
    <location>
        <begin position="473"/>
        <end position="507"/>
    </location>
</feature>
<evidence type="ECO:0000313" key="10">
    <source>
        <dbReference type="Proteomes" id="UP000190423"/>
    </source>
</evidence>
<comment type="similarity">
    <text evidence="2 6">Belongs to the FliD family.</text>
</comment>
<dbReference type="InterPro" id="IPR040026">
    <property type="entry name" value="FliD"/>
</dbReference>
<dbReference type="RefSeq" id="WP_078933008.1">
    <property type="nucleotide sequence ID" value="NZ_FUWG01000007.1"/>
</dbReference>
<keyword evidence="9" id="KW-0969">Cilium</keyword>
<evidence type="ECO:0000259" key="7">
    <source>
        <dbReference type="Pfam" id="PF02465"/>
    </source>
</evidence>
<evidence type="ECO:0000256" key="2">
    <source>
        <dbReference type="ARBA" id="ARBA00009764"/>
    </source>
</evidence>
<gene>
    <name evidence="9" type="ORF">SAMN02745149_01090</name>
</gene>
<dbReference type="GO" id="GO:0055040">
    <property type="term" value="C:periplasmic flagellum"/>
    <property type="evidence" value="ECO:0007669"/>
    <property type="project" value="UniProtKB-SubCell"/>
</dbReference>
<feature type="domain" description="Flagellar hook-associated protein 2 C-terminal" evidence="8">
    <location>
        <begin position="413"/>
        <end position="669"/>
    </location>
</feature>
<dbReference type="InterPro" id="IPR003481">
    <property type="entry name" value="FliD_N"/>
</dbReference>
<evidence type="ECO:0000256" key="4">
    <source>
        <dbReference type="ARBA" id="ARBA00023054"/>
    </source>
</evidence>
<proteinExistence type="inferred from homology"/>
<dbReference type="GO" id="GO:0009424">
    <property type="term" value="C:bacterial-type flagellum hook"/>
    <property type="evidence" value="ECO:0007669"/>
    <property type="project" value="UniProtKB-UniRule"/>
</dbReference>
<dbReference type="PANTHER" id="PTHR30288">
    <property type="entry name" value="FLAGELLAR CAP/ASSEMBLY PROTEIN FLID"/>
    <property type="match status" value="1"/>
</dbReference>
<evidence type="ECO:0000259" key="8">
    <source>
        <dbReference type="Pfam" id="PF07195"/>
    </source>
</evidence>
<keyword evidence="10" id="KW-1185">Reference proteome</keyword>
<feature type="domain" description="Flagellar hook-associated protein 2 N-terminal" evidence="7">
    <location>
        <begin position="13"/>
        <end position="108"/>
    </location>
</feature>
<dbReference type="AlphaFoldDB" id="A0A1T4KB72"/>
<accession>A0A1T4KB72</accession>
<dbReference type="GO" id="GO:0007155">
    <property type="term" value="P:cell adhesion"/>
    <property type="evidence" value="ECO:0007669"/>
    <property type="project" value="InterPro"/>
</dbReference>
<keyword evidence="9" id="KW-0966">Cell projection</keyword>
<dbReference type="GeneID" id="78316388"/>
<dbReference type="NCBIfam" id="NF005188">
    <property type="entry name" value="PRK06664.1"/>
    <property type="match status" value="1"/>
</dbReference>
<evidence type="ECO:0000313" key="9">
    <source>
        <dbReference type="EMBL" id="SJZ39583.1"/>
    </source>
</evidence>
<dbReference type="GO" id="GO:0071973">
    <property type="term" value="P:bacterial-type flagellum-dependent cell motility"/>
    <property type="evidence" value="ECO:0007669"/>
    <property type="project" value="TreeGrafter"/>
</dbReference>
<sequence>MAGISIPGVTDKYKTNETVEKLMQIERIPLTREQQTLETYKKQQDAWRDVNRKVSSLRDSVKSLYSFENPFNNKLTSSTEEYAVTATATRNAAYDTFNIDVIQAATADRFLTAELDEDTKVPAGTYTYKIADKTVTMRWKGGSLQEFSDSLNRRGNNLIKTRVIGATRGKKTLAIESLKTGEANKLSFEDDAKTFAETTGMIIKVKPKTISFGTARSELSAPPEDKISEQRRMPAISMKDIQVSGETITVPPRAGYKISIPDSVKELPNYHLTLTIMQKDTPDITVSLNKTPVAPVFPESGSASFRDITIRNAPVDASLPPEPAVKPEPLDPIETSAVLFAVMNDGSEKLIPTDSILTDSETKIDLNLSDYRGIDALVFRNRNTGKTFTVSSTEAFNPNENLGFIPQHPITKAGDAIIKYEGITIRRPENTIDDVVPEVTLNILDKTEKTAKISVKPDVESAKDALITFVGKYNQAIGQINILSQNKQELIDEMDYFTDEEKKAQREKLGMFLSDSSLNTLKSNVQAITQARYPFNENAEITMLSQIGIATNASSYSGYTPSKLRGYLEIDEKKLDAELEKHLEDIKNIFGYDTDGDLIIDSGIGYKLNKQLTAYVQTGGIFALKTSGLDTKIKASEQKITRLESQMEQKEADLRNKYGQMEGALNSLENQQTTLSNFSNRGNKE</sequence>
<comment type="subcellular location">
    <subcellularLocation>
        <location evidence="1">Bacterial flagellum</location>
    </subcellularLocation>
    <subcellularLocation>
        <location evidence="6">Periplasm</location>
    </subcellularLocation>
    <subcellularLocation>
        <location evidence="6">Periplasmic flagellum</location>
    </subcellularLocation>
</comment>
<evidence type="ECO:0000256" key="5">
    <source>
        <dbReference type="ARBA" id="ARBA00023143"/>
    </source>
</evidence>
<name>A0A1T4KB72_TREPO</name>
<reference evidence="9 10" key="1">
    <citation type="submission" date="2017-02" db="EMBL/GenBank/DDBJ databases">
        <authorList>
            <person name="Peterson S.W."/>
        </authorList>
    </citation>
    <scope>NUCLEOTIDE SEQUENCE [LARGE SCALE GENOMIC DNA]</scope>
    <source>
        <strain evidence="9 10">ATCC BAA-908</strain>
    </source>
</reference>
<comment type="function">
    <text evidence="6">Required for morphogenesis and for the elongation of the flagellar filament by facilitating polymerization of the flagellin monomers at the tip of growing filament. Forms a capping structure, which prevents flagellin subunits (transported through the central channel of the flagellum) from leaking out without polymerization at the distal end.</text>
</comment>
<dbReference type="GO" id="GO:0009421">
    <property type="term" value="C:bacterial-type flagellum filament cap"/>
    <property type="evidence" value="ECO:0007669"/>
    <property type="project" value="InterPro"/>
</dbReference>
<evidence type="ECO:0000256" key="3">
    <source>
        <dbReference type="ARBA" id="ARBA00011255"/>
    </source>
</evidence>
<organism evidence="9 10">
    <name type="scientific">Treponema porcinum</name>
    <dbReference type="NCBI Taxonomy" id="261392"/>
    <lineage>
        <taxon>Bacteria</taxon>
        <taxon>Pseudomonadati</taxon>
        <taxon>Spirochaetota</taxon>
        <taxon>Spirochaetia</taxon>
        <taxon>Spirochaetales</taxon>
        <taxon>Treponemataceae</taxon>
        <taxon>Treponema</taxon>
    </lineage>
</organism>
<dbReference type="PANTHER" id="PTHR30288:SF0">
    <property type="entry name" value="FLAGELLAR HOOK-ASSOCIATED PROTEIN 2"/>
    <property type="match status" value="1"/>
</dbReference>
<evidence type="ECO:0000256" key="1">
    <source>
        <dbReference type="ARBA" id="ARBA00004365"/>
    </source>
</evidence>
<dbReference type="EMBL" id="FUWG01000007">
    <property type="protein sequence ID" value="SJZ39583.1"/>
    <property type="molecule type" value="Genomic_DNA"/>
</dbReference>
<keyword evidence="6" id="KW-0574">Periplasm</keyword>
<keyword evidence="4 6" id="KW-0175">Coiled coil</keyword>
<evidence type="ECO:0000256" key="6">
    <source>
        <dbReference type="RuleBase" id="RU362066"/>
    </source>
</evidence>
<dbReference type="STRING" id="261392.SAMN02745149_01090"/>
<dbReference type="OrthoDB" id="349896at2"/>
<feature type="coiled-coil region" evidence="6">
    <location>
        <begin position="633"/>
        <end position="671"/>
    </location>
</feature>
<keyword evidence="5 6" id="KW-0975">Bacterial flagellum</keyword>
<keyword evidence="9" id="KW-0282">Flagellum</keyword>
<dbReference type="InterPro" id="IPR010809">
    <property type="entry name" value="FliD_C"/>
</dbReference>